<sequence length="46" mass="5105">MFAWSVTVACGERASWPEPWRDRLAALRAHPCPEVRDAAAQVSTAH</sequence>
<name>A0ACD5AKY1_9ACTN</name>
<evidence type="ECO:0000313" key="2">
    <source>
        <dbReference type="Proteomes" id="UP001432251"/>
    </source>
</evidence>
<keyword evidence="2" id="KW-1185">Reference proteome</keyword>
<accession>A0ACD5AKY1</accession>
<organism evidence="1 2">
    <name type="scientific">Streptomyces citrinus</name>
    <dbReference type="NCBI Taxonomy" id="3118173"/>
    <lineage>
        <taxon>Bacteria</taxon>
        <taxon>Bacillati</taxon>
        <taxon>Actinomycetota</taxon>
        <taxon>Actinomycetes</taxon>
        <taxon>Kitasatosporales</taxon>
        <taxon>Streptomycetaceae</taxon>
        <taxon>Streptomyces</taxon>
    </lineage>
</organism>
<proteinExistence type="predicted"/>
<dbReference type="Proteomes" id="UP001432251">
    <property type="component" value="Chromosome"/>
</dbReference>
<protein>
    <submittedName>
        <fullName evidence="1">Uncharacterized protein</fullName>
    </submittedName>
</protein>
<evidence type="ECO:0000313" key="1">
    <source>
        <dbReference type="EMBL" id="WWQ67844.1"/>
    </source>
</evidence>
<dbReference type="EMBL" id="CP146022">
    <property type="protein sequence ID" value="WWQ67844.1"/>
    <property type="molecule type" value="Genomic_DNA"/>
</dbReference>
<reference evidence="1" key="1">
    <citation type="journal article" date="2025" name="Int. J. Syst. Evol. Microbiol.">
        <title>Streptomyces citrinus sp. nov., with yellow diffusible pigment.</title>
        <authorList>
            <person name="He Y."/>
            <person name="Yang E."/>
            <person name="Xu J."/>
            <person name="Sun Y."/>
            <person name="Sun L."/>
        </authorList>
    </citation>
    <scope>NUCLEOTIDE SEQUENCE</scope>
    <source>
        <strain evidence="1">Q6</strain>
    </source>
</reference>
<gene>
    <name evidence="1" type="ORF">V2W30_33960</name>
</gene>